<evidence type="ECO:0000313" key="2">
    <source>
        <dbReference type="EMBL" id="GBP22098.1"/>
    </source>
</evidence>
<organism evidence="2 3">
    <name type="scientific">Eumeta variegata</name>
    <name type="common">Bagworm moth</name>
    <name type="synonym">Eumeta japonica</name>
    <dbReference type="NCBI Taxonomy" id="151549"/>
    <lineage>
        <taxon>Eukaryota</taxon>
        <taxon>Metazoa</taxon>
        <taxon>Ecdysozoa</taxon>
        <taxon>Arthropoda</taxon>
        <taxon>Hexapoda</taxon>
        <taxon>Insecta</taxon>
        <taxon>Pterygota</taxon>
        <taxon>Neoptera</taxon>
        <taxon>Endopterygota</taxon>
        <taxon>Lepidoptera</taxon>
        <taxon>Glossata</taxon>
        <taxon>Ditrysia</taxon>
        <taxon>Tineoidea</taxon>
        <taxon>Psychidae</taxon>
        <taxon>Oiketicinae</taxon>
        <taxon>Eumeta</taxon>
    </lineage>
</organism>
<reference evidence="2 3" key="1">
    <citation type="journal article" date="2019" name="Commun. Biol.">
        <title>The bagworm genome reveals a unique fibroin gene that provides high tensile strength.</title>
        <authorList>
            <person name="Kono N."/>
            <person name="Nakamura H."/>
            <person name="Ohtoshi R."/>
            <person name="Tomita M."/>
            <person name="Numata K."/>
            <person name="Arakawa K."/>
        </authorList>
    </citation>
    <scope>NUCLEOTIDE SEQUENCE [LARGE SCALE GENOMIC DNA]</scope>
</reference>
<name>A0A4C1U748_EUMVA</name>
<evidence type="ECO:0000256" key="1">
    <source>
        <dbReference type="SAM" id="MobiDB-lite"/>
    </source>
</evidence>
<keyword evidence="3" id="KW-1185">Reference proteome</keyword>
<dbReference type="Proteomes" id="UP000299102">
    <property type="component" value="Unassembled WGS sequence"/>
</dbReference>
<sequence length="109" mass="12740">MRRAQARQSYIYRYVVILLRVYWRKVMQLGERRALIVDHTGHGWHEAARLVYDFARLPRIGEVHQTLQSPRRPTADPEDTTPARAYAVDRREGRDLGVAASENRASRIQ</sequence>
<feature type="region of interest" description="Disordered" evidence="1">
    <location>
        <begin position="63"/>
        <end position="109"/>
    </location>
</feature>
<protein>
    <submittedName>
        <fullName evidence="2">Uncharacterized protein</fullName>
    </submittedName>
</protein>
<comment type="caution">
    <text evidence="2">The sequence shown here is derived from an EMBL/GenBank/DDBJ whole genome shotgun (WGS) entry which is preliminary data.</text>
</comment>
<gene>
    <name evidence="2" type="ORF">EVAR_94137_1</name>
</gene>
<evidence type="ECO:0000313" key="3">
    <source>
        <dbReference type="Proteomes" id="UP000299102"/>
    </source>
</evidence>
<proteinExistence type="predicted"/>
<accession>A0A4C1U748</accession>
<dbReference type="EMBL" id="BGZK01000136">
    <property type="protein sequence ID" value="GBP22098.1"/>
    <property type="molecule type" value="Genomic_DNA"/>
</dbReference>
<dbReference type="AlphaFoldDB" id="A0A4C1U748"/>